<comment type="caution">
    <text evidence="5">The sequence shown here is derived from an EMBL/GenBank/DDBJ whole genome shotgun (WGS) entry which is preliminary data.</text>
</comment>
<evidence type="ECO:0000256" key="2">
    <source>
        <dbReference type="ARBA" id="ARBA00023125"/>
    </source>
</evidence>
<dbReference type="InterPro" id="IPR009057">
    <property type="entry name" value="Homeodomain-like_sf"/>
</dbReference>
<organism evidence="5 6">
    <name type="scientific">Sphaerimonospora cavernae</name>
    <dbReference type="NCBI Taxonomy" id="1740611"/>
    <lineage>
        <taxon>Bacteria</taxon>
        <taxon>Bacillati</taxon>
        <taxon>Actinomycetota</taxon>
        <taxon>Actinomycetes</taxon>
        <taxon>Streptosporangiales</taxon>
        <taxon>Streptosporangiaceae</taxon>
        <taxon>Sphaerimonospora</taxon>
    </lineage>
</organism>
<dbReference type="Pfam" id="PF12833">
    <property type="entry name" value="HTH_18"/>
    <property type="match status" value="1"/>
</dbReference>
<dbReference type="EMBL" id="JBHMQT010000003">
    <property type="protein sequence ID" value="MFC0861193.1"/>
    <property type="molecule type" value="Genomic_DNA"/>
</dbReference>
<dbReference type="InterPro" id="IPR046532">
    <property type="entry name" value="DUF6597"/>
</dbReference>
<accession>A0ABV6TYB2</accession>
<dbReference type="SUPFAM" id="SSF46689">
    <property type="entry name" value="Homeodomain-like"/>
    <property type="match status" value="2"/>
</dbReference>
<dbReference type="Gene3D" id="1.10.10.60">
    <property type="entry name" value="Homeodomain-like"/>
    <property type="match status" value="1"/>
</dbReference>
<keyword evidence="2" id="KW-0238">DNA-binding</keyword>
<evidence type="ECO:0000256" key="3">
    <source>
        <dbReference type="ARBA" id="ARBA00023163"/>
    </source>
</evidence>
<protein>
    <submittedName>
        <fullName evidence="5">Helix-turn-helix domain-containing protein</fullName>
    </submittedName>
</protein>
<keyword evidence="3" id="KW-0804">Transcription</keyword>
<dbReference type="PROSITE" id="PS01124">
    <property type="entry name" value="HTH_ARAC_FAMILY_2"/>
    <property type="match status" value="1"/>
</dbReference>
<reference evidence="5 6" key="1">
    <citation type="submission" date="2024-09" db="EMBL/GenBank/DDBJ databases">
        <authorList>
            <person name="Sun Q."/>
            <person name="Mori K."/>
        </authorList>
    </citation>
    <scope>NUCLEOTIDE SEQUENCE [LARGE SCALE GENOMIC DNA]</scope>
    <source>
        <strain evidence="5 6">TBRC 1851</strain>
    </source>
</reference>
<dbReference type="PANTHER" id="PTHR46796:SF15">
    <property type="entry name" value="BLL1074 PROTEIN"/>
    <property type="match status" value="1"/>
</dbReference>
<feature type="domain" description="HTH araC/xylS-type" evidence="4">
    <location>
        <begin position="201"/>
        <end position="289"/>
    </location>
</feature>
<gene>
    <name evidence="5" type="ORF">ACFHYQ_02660</name>
</gene>
<name>A0ABV6TYB2_9ACTN</name>
<dbReference type="PANTHER" id="PTHR46796">
    <property type="entry name" value="HTH-TYPE TRANSCRIPTIONAL ACTIVATOR RHAS-RELATED"/>
    <property type="match status" value="1"/>
</dbReference>
<dbReference type="InterPro" id="IPR018060">
    <property type="entry name" value="HTH_AraC"/>
</dbReference>
<keyword evidence="6" id="KW-1185">Reference proteome</keyword>
<dbReference type="Proteomes" id="UP001589870">
    <property type="component" value="Unassembled WGS sequence"/>
</dbReference>
<sequence length="295" mass="32353">MPEQEAGQGRMGRNRTGREEAVVEFVRRRPASALRPLIAWYSGYREAGVPPRRHRGLPSPYLTMIITLHDPLVITAHPDPRTPSGTYDTLVGGLHTTPALITHDGRQSGVQIALTPLGARALLGLPAGELSGLDLDGADVLGRLAAELRERLLETDGWAERFTVLDRVLGRVLAATVRPSSPAPEVAHAWRLLLATDGDTSVADLAEHVGWSTRHLSQRFRTEIGLGPKEAARVVRFDRARWMMRRSAESDDQRTLAEIAAACGYYDQAHLAREFGAFAGCPPSQWLAEEFGQPH</sequence>
<evidence type="ECO:0000256" key="1">
    <source>
        <dbReference type="ARBA" id="ARBA00023015"/>
    </source>
</evidence>
<evidence type="ECO:0000313" key="6">
    <source>
        <dbReference type="Proteomes" id="UP001589870"/>
    </source>
</evidence>
<dbReference type="SMART" id="SM00342">
    <property type="entry name" value="HTH_ARAC"/>
    <property type="match status" value="1"/>
</dbReference>
<dbReference type="InterPro" id="IPR050204">
    <property type="entry name" value="AraC_XylS_family_regulators"/>
</dbReference>
<dbReference type="RefSeq" id="WP_394299418.1">
    <property type="nucleotide sequence ID" value="NZ_JBHMQT010000003.1"/>
</dbReference>
<keyword evidence="1" id="KW-0805">Transcription regulation</keyword>
<proteinExistence type="predicted"/>
<evidence type="ECO:0000259" key="4">
    <source>
        <dbReference type="PROSITE" id="PS01124"/>
    </source>
</evidence>
<evidence type="ECO:0000313" key="5">
    <source>
        <dbReference type="EMBL" id="MFC0861193.1"/>
    </source>
</evidence>
<dbReference type="Pfam" id="PF20240">
    <property type="entry name" value="DUF6597"/>
    <property type="match status" value="1"/>
</dbReference>